<comment type="similarity">
    <text evidence="2">Belongs to the ABC transporter superfamily.</text>
</comment>
<keyword evidence="5" id="KW-0533">Nickel</keyword>
<evidence type="ECO:0000256" key="4">
    <source>
        <dbReference type="ARBA" id="ARBA00022475"/>
    </source>
</evidence>
<keyword evidence="8" id="KW-1278">Translocase</keyword>
<evidence type="ECO:0000256" key="13">
    <source>
        <dbReference type="ARBA" id="ARBA00039098"/>
    </source>
</evidence>
<keyword evidence="18" id="KW-1185">Reference proteome</keyword>
<dbReference type="PATRIC" id="fig|157733.3.peg.3928"/>
<keyword evidence="3" id="KW-0813">Transport</keyword>
<evidence type="ECO:0000256" key="14">
    <source>
        <dbReference type="ARBA" id="ARBA00044143"/>
    </source>
</evidence>
<keyword evidence="10" id="KW-0921">Nickel transport</keyword>
<evidence type="ECO:0000256" key="10">
    <source>
        <dbReference type="ARBA" id="ARBA00023112"/>
    </source>
</evidence>
<dbReference type="EMBL" id="LELK01000001">
    <property type="protein sequence ID" value="KMM39203.1"/>
    <property type="molecule type" value="Genomic_DNA"/>
</dbReference>
<protein>
    <recommendedName>
        <fullName evidence="14">Nickel import system ATP-binding protein NikD</fullName>
        <ecNumber evidence="13">7.2.2.11</ecNumber>
    </recommendedName>
</protein>
<dbReference type="SUPFAM" id="SSF52540">
    <property type="entry name" value="P-loop containing nucleoside triphosphate hydrolases"/>
    <property type="match status" value="1"/>
</dbReference>
<dbReference type="InterPro" id="IPR050388">
    <property type="entry name" value="ABC_Ni/Peptide_Import"/>
</dbReference>
<keyword evidence="6" id="KW-0547">Nucleotide-binding</keyword>
<evidence type="ECO:0000256" key="1">
    <source>
        <dbReference type="ARBA" id="ARBA00004202"/>
    </source>
</evidence>
<evidence type="ECO:0000256" key="9">
    <source>
        <dbReference type="ARBA" id="ARBA00023065"/>
    </source>
</evidence>
<dbReference type="GO" id="GO:0016887">
    <property type="term" value="F:ATP hydrolysis activity"/>
    <property type="evidence" value="ECO:0007669"/>
    <property type="project" value="InterPro"/>
</dbReference>
<dbReference type="GO" id="GO:0005524">
    <property type="term" value="F:ATP binding"/>
    <property type="evidence" value="ECO:0007669"/>
    <property type="project" value="UniProtKB-KW"/>
</dbReference>
<keyword evidence="4" id="KW-1003">Cell membrane</keyword>
<dbReference type="EC" id="7.2.2.11" evidence="13"/>
<dbReference type="SMART" id="SM00382">
    <property type="entry name" value="AAA"/>
    <property type="match status" value="1"/>
</dbReference>
<dbReference type="InterPro" id="IPR003439">
    <property type="entry name" value="ABC_transporter-like_ATP-bd"/>
</dbReference>
<keyword evidence="7 17" id="KW-0067">ATP-binding</keyword>
<dbReference type="STRING" id="157733.AB986_08245"/>
<dbReference type="InterPro" id="IPR003593">
    <property type="entry name" value="AAA+_ATPase"/>
</dbReference>
<proteinExistence type="inferred from homology"/>
<dbReference type="PROSITE" id="PS50893">
    <property type="entry name" value="ABC_TRANSPORTER_2"/>
    <property type="match status" value="1"/>
</dbReference>
<evidence type="ECO:0000256" key="2">
    <source>
        <dbReference type="ARBA" id="ARBA00005417"/>
    </source>
</evidence>
<feature type="domain" description="ABC transporter" evidence="16">
    <location>
        <begin position="6"/>
        <end position="251"/>
    </location>
</feature>
<dbReference type="GO" id="GO:0005886">
    <property type="term" value="C:plasma membrane"/>
    <property type="evidence" value="ECO:0007669"/>
    <property type="project" value="UniProtKB-SubCell"/>
</dbReference>
<comment type="caution">
    <text evidence="17">The sequence shown here is derived from an EMBL/GenBank/DDBJ whole genome shotgun (WGS) entry which is preliminary data.</text>
</comment>
<dbReference type="PANTHER" id="PTHR43297">
    <property type="entry name" value="OLIGOPEPTIDE TRANSPORT ATP-BINDING PROTEIN APPD"/>
    <property type="match status" value="1"/>
</dbReference>
<keyword evidence="11" id="KW-0472">Membrane</keyword>
<sequence length="272" mass="30280">MSNSLLTVNNLTIESRSGELLLKGIDMEIEKGEMAALIGESGSGKSLTARAILGILPEEMTVEGQILYKGQDLVKLSRNEHYQLLGKEIGIIFQDYRGSFTPYIKIGKQLIETIRTHQSISKKAAKEAALLALAETGLDPKRVYHSYPFQLSGGQVQRAAISMTLALKPNILICDEVTTALDLMNGEKVLKYIDKARKETDCAVLMITHDLAQAYKWSDRIHVMYEGVIVEDGPTEQIRFHHQHPYTKKLCSSLLSLPEERQASTTEGVYSL</sequence>
<dbReference type="PANTHER" id="PTHR43297:SF13">
    <property type="entry name" value="NICKEL ABC TRANSPORTER, ATP-BINDING PROTEIN"/>
    <property type="match status" value="1"/>
</dbReference>
<comment type="catalytic activity">
    <reaction evidence="15">
        <text>Ni(2+)(out) + ATP + H2O = Ni(2+)(in) + ADP + phosphate + H(+)</text>
        <dbReference type="Rhea" id="RHEA:15557"/>
        <dbReference type="ChEBI" id="CHEBI:15377"/>
        <dbReference type="ChEBI" id="CHEBI:15378"/>
        <dbReference type="ChEBI" id="CHEBI:30616"/>
        <dbReference type="ChEBI" id="CHEBI:43474"/>
        <dbReference type="ChEBI" id="CHEBI:49786"/>
        <dbReference type="ChEBI" id="CHEBI:456216"/>
        <dbReference type="EC" id="7.2.2.11"/>
    </reaction>
    <physiologicalReaction direction="left-to-right" evidence="15">
        <dbReference type="Rhea" id="RHEA:15558"/>
    </physiologicalReaction>
</comment>
<evidence type="ECO:0000259" key="16">
    <source>
        <dbReference type="PROSITE" id="PS50893"/>
    </source>
</evidence>
<evidence type="ECO:0000256" key="6">
    <source>
        <dbReference type="ARBA" id="ARBA00022741"/>
    </source>
</evidence>
<dbReference type="GO" id="GO:0015413">
    <property type="term" value="F:ABC-type nickel transporter activity"/>
    <property type="evidence" value="ECO:0007669"/>
    <property type="project" value="UniProtKB-EC"/>
</dbReference>
<comment type="subcellular location">
    <subcellularLocation>
        <location evidence="1">Cell membrane</location>
        <topology evidence="1">Peripheral membrane protein</topology>
    </subcellularLocation>
</comment>
<keyword evidence="9" id="KW-0406">Ion transport</keyword>
<evidence type="ECO:0000256" key="8">
    <source>
        <dbReference type="ARBA" id="ARBA00022967"/>
    </source>
</evidence>
<comment type="subunit">
    <text evidence="12">The complex is composed of two ATP-binding proteins (NikD and NikE), two transmembrane proteins (NikB and NikC) and a solute-binding protein (NikA).</text>
</comment>
<dbReference type="Proteomes" id="UP000035996">
    <property type="component" value="Unassembled WGS sequence"/>
</dbReference>
<evidence type="ECO:0000256" key="11">
    <source>
        <dbReference type="ARBA" id="ARBA00023136"/>
    </source>
</evidence>
<evidence type="ECO:0000256" key="5">
    <source>
        <dbReference type="ARBA" id="ARBA00022596"/>
    </source>
</evidence>
<evidence type="ECO:0000256" key="15">
    <source>
        <dbReference type="ARBA" id="ARBA00048610"/>
    </source>
</evidence>
<evidence type="ECO:0000256" key="7">
    <source>
        <dbReference type="ARBA" id="ARBA00022840"/>
    </source>
</evidence>
<dbReference type="AlphaFoldDB" id="A0A0J6D1P3"/>
<organism evidence="17 18">
    <name type="scientific">Guptibacillus hwajinpoensis</name>
    <dbReference type="NCBI Taxonomy" id="208199"/>
    <lineage>
        <taxon>Bacteria</taxon>
        <taxon>Bacillati</taxon>
        <taxon>Bacillota</taxon>
        <taxon>Bacilli</taxon>
        <taxon>Bacillales</taxon>
        <taxon>Guptibacillaceae</taxon>
        <taxon>Guptibacillus</taxon>
    </lineage>
</organism>
<accession>A0A0J6D1P3</accession>
<dbReference type="RefSeq" id="WP_048310373.1">
    <property type="nucleotide sequence ID" value="NZ_CP119526.1"/>
</dbReference>
<evidence type="ECO:0000256" key="3">
    <source>
        <dbReference type="ARBA" id="ARBA00022448"/>
    </source>
</evidence>
<evidence type="ECO:0000256" key="12">
    <source>
        <dbReference type="ARBA" id="ARBA00038669"/>
    </source>
</evidence>
<name>A0A0J6D1P3_9BACL</name>
<dbReference type="Pfam" id="PF00005">
    <property type="entry name" value="ABC_tran"/>
    <property type="match status" value="1"/>
</dbReference>
<dbReference type="InterPro" id="IPR027417">
    <property type="entry name" value="P-loop_NTPase"/>
</dbReference>
<dbReference type="Gene3D" id="3.40.50.300">
    <property type="entry name" value="P-loop containing nucleotide triphosphate hydrolases"/>
    <property type="match status" value="1"/>
</dbReference>
<reference evidence="17" key="1">
    <citation type="submission" date="2015-06" db="EMBL/GenBank/DDBJ databases">
        <authorList>
            <person name="Liu B."/>
            <person name="Wang J."/>
            <person name="Zhu Y."/>
            <person name="Liu G."/>
            <person name="Chen Q."/>
            <person name="Zheng C."/>
            <person name="Che J."/>
            <person name="Ge C."/>
            <person name="Shi H."/>
            <person name="Pan Z."/>
            <person name="Liu X."/>
        </authorList>
    </citation>
    <scope>NUCLEOTIDE SEQUENCE [LARGE SCALE GENOMIC DNA]</scope>
    <source>
        <strain evidence="17">DSM 16346</strain>
    </source>
</reference>
<evidence type="ECO:0000313" key="17">
    <source>
        <dbReference type="EMBL" id="KMM39203.1"/>
    </source>
</evidence>
<dbReference type="CDD" id="cd03257">
    <property type="entry name" value="ABC_NikE_OppD_transporters"/>
    <property type="match status" value="1"/>
</dbReference>
<gene>
    <name evidence="17" type="ORF">AB986_08245</name>
</gene>
<evidence type="ECO:0000313" key="18">
    <source>
        <dbReference type="Proteomes" id="UP000035996"/>
    </source>
</evidence>